<gene>
    <name evidence="1" type="ORF">GCM10023116_03960</name>
</gene>
<evidence type="ECO:0000313" key="2">
    <source>
        <dbReference type="Proteomes" id="UP001500604"/>
    </source>
</evidence>
<accession>A0ABP8UWZ6</accession>
<dbReference type="Proteomes" id="UP001500604">
    <property type="component" value="Unassembled WGS sequence"/>
</dbReference>
<organism evidence="1 2">
    <name type="scientific">Kistimonas scapharcae</name>
    <dbReference type="NCBI Taxonomy" id="1036133"/>
    <lineage>
        <taxon>Bacteria</taxon>
        <taxon>Pseudomonadati</taxon>
        <taxon>Pseudomonadota</taxon>
        <taxon>Gammaproteobacteria</taxon>
        <taxon>Oceanospirillales</taxon>
        <taxon>Endozoicomonadaceae</taxon>
        <taxon>Kistimonas</taxon>
    </lineage>
</organism>
<keyword evidence="2" id="KW-1185">Reference proteome</keyword>
<reference evidence="2" key="1">
    <citation type="journal article" date="2019" name="Int. J. Syst. Evol. Microbiol.">
        <title>The Global Catalogue of Microorganisms (GCM) 10K type strain sequencing project: providing services to taxonomists for standard genome sequencing and annotation.</title>
        <authorList>
            <consortium name="The Broad Institute Genomics Platform"/>
            <consortium name="The Broad Institute Genome Sequencing Center for Infectious Disease"/>
            <person name="Wu L."/>
            <person name="Ma J."/>
        </authorList>
    </citation>
    <scope>NUCLEOTIDE SEQUENCE [LARGE SCALE GENOMIC DNA]</scope>
    <source>
        <strain evidence="2">JCM 17805</strain>
    </source>
</reference>
<evidence type="ECO:0000313" key="1">
    <source>
        <dbReference type="EMBL" id="GAA4648132.1"/>
    </source>
</evidence>
<sequence>MTANINPETGIAYGYISSNVMDQDVVHALMYEYGADVNYGEARYEFQHDRLTELLTSEEFDELDTEEYDDKLNELDPNWEMSFDDSYNPDELMVEGEYDGVKYASSWMGGCLCFFIFESPIITHKANRASPCVPNAGILDTLDGDVTSYNVPDAWRAEDV</sequence>
<protein>
    <submittedName>
        <fullName evidence="1">Uncharacterized protein</fullName>
    </submittedName>
</protein>
<name>A0ABP8UWZ6_9GAMM</name>
<dbReference type="RefSeq" id="WP_345193381.1">
    <property type="nucleotide sequence ID" value="NZ_BAABFL010000025.1"/>
</dbReference>
<comment type="caution">
    <text evidence="1">The sequence shown here is derived from an EMBL/GenBank/DDBJ whole genome shotgun (WGS) entry which is preliminary data.</text>
</comment>
<proteinExistence type="predicted"/>
<dbReference type="EMBL" id="BAABFL010000025">
    <property type="protein sequence ID" value="GAA4648132.1"/>
    <property type="molecule type" value="Genomic_DNA"/>
</dbReference>